<dbReference type="Proteomes" id="UP000566819">
    <property type="component" value="Unassembled WGS sequence"/>
</dbReference>
<evidence type="ECO:0000313" key="1">
    <source>
        <dbReference type="EMBL" id="KAF4630921.1"/>
    </source>
</evidence>
<proteinExistence type="predicted"/>
<sequence>MPSPPPQNIKINLLPRPLYSTNITYNPSSFSRIDETSDAAWYSQLRFVQHIDDGAISALKSYYSEIIKSYHRVLDLCSCWVSRLPPSLKSSTMIEIGMNARELEKNPHLAKFFVKDLNLNPEFKEIETEKHG</sequence>
<gene>
    <name evidence="1" type="ORF">G7Y89_g7215</name>
</gene>
<keyword evidence="2" id="KW-1185">Reference proteome</keyword>
<organism evidence="1 2">
    <name type="scientific">Cudoniella acicularis</name>
    <dbReference type="NCBI Taxonomy" id="354080"/>
    <lineage>
        <taxon>Eukaryota</taxon>
        <taxon>Fungi</taxon>
        <taxon>Dikarya</taxon>
        <taxon>Ascomycota</taxon>
        <taxon>Pezizomycotina</taxon>
        <taxon>Leotiomycetes</taxon>
        <taxon>Helotiales</taxon>
        <taxon>Tricladiaceae</taxon>
        <taxon>Cudoniella</taxon>
    </lineage>
</organism>
<comment type="caution">
    <text evidence="1">The sequence shown here is derived from an EMBL/GenBank/DDBJ whole genome shotgun (WGS) entry which is preliminary data.</text>
</comment>
<evidence type="ECO:0000313" key="2">
    <source>
        <dbReference type="Proteomes" id="UP000566819"/>
    </source>
</evidence>
<dbReference type="OrthoDB" id="2013972at2759"/>
<dbReference type="PANTHER" id="PTHR43036:SF2">
    <property type="entry name" value="OS04G0481300 PROTEIN"/>
    <property type="match status" value="1"/>
</dbReference>
<dbReference type="AlphaFoldDB" id="A0A8H4RLB7"/>
<reference evidence="1 2" key="1">
    <citation type="submission" date="2020-03" db="EMBL/GenBank/DDBJ databases">
        <title>Draft Genome Sequence of Cudoniella acicularis.</title>
        <authorList>
            <person name="Buettner E."/>
            <person name="Kellner H."/>
        </authorList>
    </citation>
    <scope>NUCLEOTIDE SEQUENCE [LARGE SCALE GENOMIC DNA]</scope>
    <source>
        <strain evidence="1 2">DSM 108380</strain>
    </source>
</reference>
<name>A0A8H4RLB7_9HELO</name>
<dbReference type="EMBL" id="JAAMPI010000496">
    <property type="protein sequence ID" value="KAF4630921.1"/>
    <property type="molecule type" value="Genomic_DNA"/>
</dbReference>
<accession>A0A8H4RLB7</accession>
<dbReference type="PANTHER" id="PTHR43036">
    <property type="entry name" value="OSJNBB0011N17.9 PROTEIN"/>
    <property type="match status" value="1"/>
</dbReference>
<protein>
    <submittedName>
        <fullName evidence="1">Uncharacterized protein</fullName>
    </submittedName>
</protein>